<dbReference type="AlphaFoldDB" id="K8A381"/>
<dbReference type="NCBIfam" id="NF007335">
    <property type="entry name" value="PRK09824.1"/>
    <property type="match status" value="1"/>
</dbReference>
<feature type="transmembrane region" description="Helical" evidence="12">
    <location>
        <begin position="145"/>
        <end position="165"/>
    </location>
</feature>
<feature type="transmembrane region" description="Helical" evidence="12">
    <location>
        <begin position="282"/>
        <end position="307"/>
    </location>
</feature>
<dbReference type="SUPFAM" id="SSF55604">
    <property type="entry name" value="Glucose permease domain IIB"/>
    <property type="match status" value="1"/>
</dbReference>
<dbReference type="InterPro" id="IPR003352">
    <property type="entry name" value="PTS_EIIC"/>
</dbReference>
<organism evidence="17 18">
    <name type="scientific">Cronobacter condimenti 1330</name>
    <dbReference type="NCBI Taxonomy" id="1073999"/>
    <lineage>
        <taxon>Bacteria</taxon>
        <taxon>Pseudomonadati</taxon>
        <taxon>Pseudomonadota</taxon>
        <taxon>Gammaproteobacteria</taxon>
        <taxon>Enterobacterales</taxon>
        <taxon>Enterobacteriaceae</taxon>
        <taxon>Cronobacter</taxon>
    </lineage>
</organism>
<dbReference type="RefSeq" id="WP_007679744.1">
    <property type="nucleotide sequence ID" value="NZ_CAKW01000131.1"/>
</dbReference>
<evidence type="ECO:0000256" key="1">
    <source>
        <dbReference type="ARBA" id="ARBA00004651"/>
    </source>
</evidence>
<evidence type="ECO:0000256" key="6">
    <source>
        <dbReference type="ARBA" id="ARBA00022683"/>
    </source>
</evidence>
<dbReference type="InterPro" id="IPR001127">
    <property type="entry name" value="PTS_EIIA_1_perm"/>
</dbReference>
<keyword evidence="7 12" id="KW-0812">Transmembrane</keyword>
<dbReference type="InterPro" id="IPR050558">
    <property type="entry name" value="PTS_Sugar-Specific_Components"/>
</dbReference>
<dbReference type="eggNOG" id="COG2190">
    <property type="taxonomic scope" value="Bacteria"/>
</dbReference>
<evidence type="ECO:0000259" key="13">
    <source>
        <dbReference type="PROSITE" id="PS51093"/>
    </source>
</evidence>
<dbReference type="InterPro" id="IPR018113">
    <property type="entry name" value="PTrfase_EIIB_Cys"/>
</dbReference>
<dbReference type="Gene3D" id="3.30.1360.60">
    <property type="entry name" value="Glucose permease domain IIB"/>
    <property type="match status" value="1"/>
</dbReference>
<dbReference type="InterPro" id="IPR011297">
    <property type="entry name" value="PTS_IIABC_b_glu"/>
</dbReference>
<dbReference type="InterPro" id="IPR001996">
    <property type="entry name" value="PTS_IIB_1"/>
</dbReference>
<evidence type="ECO:0000256" key="3">
    <source>
        <dbReference type="ARBA" id="ARBA00022475"/>
    </source>
</evidence>
<dbReference type="PROSITE" id="PS00371">
    <property type="entry name" value="PTS_EIIA_TYPE_1_HIS"/>
    <property type="match status" value="1"/>
</dbReference>
<dbReference type="Proteomes" id="UP000009340">
    <property type="component" value="Unassembled WGS sequence"/>
</dbReference>
<keyword evidence="10 12" id="KW-0472">Membrane</keyword>
<feature type="transmembrane region" description="Helical" evidence="12">
    <location>
        <begin position="430"/>
        <end position="453"/>
    </location>
</feature>
<dbReference type="FunFam" id="3.30.1360.60:FF:000001">
    <property type="entry name" value="PTS system glucose-specific IIBC component PtsG"/>
    <property type="match status" value="1"/>
</dbReference>
<evidence type="ECO:0000313" key="16">
    <source>
        <dbReference type="EMBL" id="ALB64938.1"/>
    </source>
</evidence>
<dbReference type="PANTHER" id="PTHR30175:SF1">
    <property type="entry name" value="PTS SYSTEM ARBUTIN-, CELLOBIOSE-, AND SALICIN-SPECIFIC EIIBC COMPONENT-RELATED"/>
    <property type="match status" value="1"/>
</dbReference>
<feature type="transmembrane region" description="Helical" evidence="12">
    <location>
        <begin position="385"/>
        <end position="410"/>
    </location>
</feature>
<evidence type="ECO:0000259" key="15">
    <source>
        <dbReference type="PROSITE" id="PS51103"/>
    </source>
</evidence>
<evidence type="ECO:0000256" key="10">
    <source>
        <dbReference type="ARBA" id="ARBA00023136"/>
    </source>
</evidence>
<dbReference type="FunFam" id="2.70.70.10:FF:000001">
    <property type="entry name" value="PTS system glucose-specific IIA component"/>
    <property type="match status" value="1"/>
</dbReference>
<dbReference type="PANTHER" id="PTHR30175">
    <property type="entry name" value="PHOSPHOTRANSFERASE SYSTEM TRANSPORT PROTEIN"/>
    <property type="match status" value="1"/>
</dbReference>
<evidence type="ECO:0000259" key="14">
    <source>
        <dbReference type="PROSITE" id="PS51098"/>
    </source>
</evidence>
<evidence type="ECO:0000256" key="5">
    <source>
        <dbReference type="ARBA" id="ARBA00022679"/>
    </source>
</evidence>
<dbReference type="NCBIfam" id="TIGR00830">
    <property type="entry name" value="PTBA"/>
    <property type="match status" value="1"/>
</dbReference>
<evidence type="ECO:0000256" key="4">
    <source>
        <dbReference type="ARBA" id="ARBA00022597"/>
    </source>
</evidence>
<keyword evidence="16" id="KW-0614">Plasmid</keyword>
<evidence type="ECO:0000256" key="11">
    <source>
        <dbReference type="PROSITE-ProRule" id="PRU00421"/>
    </source>
</evidence>
<reference evidence="19" key="2">
    <citation type="submission" date="2015-09" db="EMBL/GenBank/DDBJ databases">
        <title>Cronobacter genome sequencing and assembly.</title>
        <authorList>
            <person name="Descombes P."/>
            <person name="Baert L."/>
            <person name="Ngom-Bru C."/>
            <person name="Barretto C."/>
        </authorList>
    </citation>
    <scope>NUCLEOTIDE SEQUENCE [LARGE SCALE GENOMIC DNA]</scope>
    <source>
        <strain evidence="19">LMG 26250</strain>
        <plasmid evidence="19">pCCO1</plasmid>
    </source>
</reference>
<name>K8A381_9ENTR</name>
<dbReference type="SUPFAM" id="SSF51261">
    <property type="entry name" value="Duplicated hybrid motif"/>
    <property type="match status" value="1"/>
</dbReference>
<dbReference type="PATRIC" id="fig|1073999.7.peg.4303"/>
<dbReference type="OrthoDB" id="92465at2"/>
<evidence type="ECO:0000256" key="9">
    <source>
        <dbReference type="ARBA" id="ARBA00022989"/>
    </source>
</evidence>
<dbReference type="CDD" id="cd00212">
    <property type="entry name" value="PTS_IIB_glc"/>
    <property type="match status" value="1"/>
</dbReference>
<evidence type="ECO:0000256" key="7">
    <source>
        <dbReference type="ARBA" id="ARBA00022692"/>
    </source>
</evidence>
<protein>
    <submittedName>
        <fullName evidence="16">PTS beta-glucoside transporter subunit IIABC</fullName>
    </submittedName>
    <submittedName>
        <fullName evidence="17">PTS system, beta-glucoside-specific IIB component / PTS system, beta-glucoside-specific IIC component / PTS system, beta-glucoside-specific IIA component</fullName>
        <ecNumber evidence="17">2.7.1.69</ecNumber>
    </submittedName>
</protein>
<proteinExistence type="predicted"/>
<dbReference type="eggNOG" id="COG1264">
    <property type="taxonomic scope" value="Bacteria"/>
</dbReference>
<keyword evidence="5 17" id="KW-0808">Transferase</keyword>
<feature type="transmembrane region" description="Helical" evidence="12">
    <location>
        <begin position="204"/>
        <end position="227"/>
    </location>
</feature>
<dbReference type="InterPro" id="IPR036878">
    <property type="entry name" value="Glu_permease_IIB"/>
</dbReference>
<dbReference type="PROSITE" id="PS01035">
    <property type="entry name" value="PTS_EIIB_TYPE_1_CYS"/>
    <property type="match status" value="1"/>
</dbReference>
<dbReference type="GO" id="GO:0015771">
    <property type="term" value="P:trehalose transport"/>
    <property type="evidence" value="ECO:0007669"/>
    <property type="project" value="TreeGrafter"/>
</dbReference>
<reference evidence="17" key="1">
    <citation type="submission" date="2012-07" db="EMBL/GenBank/DDBJ databases">
        <authorList>
            <person name="Cummings C."/>
        </authorList>
    </citation>
    <scope>NUCLEOTIDE SEQUENCE</scope>
    <source>
        <strain evidence="17">1330</strain>
    </source>
</reference>
<feature type="transmembrane region" description="Helical" evidence="12">
    <location>
        <begin position="171"/>
        <end position="192"/>
    </location>
</feature>
<keyword evidence="9 12" id="KW-1133">Transmembrane helix</keyword>
<dbReference type="PROSITE" id="PS51098">
    <property type="entry name" value="PTS_EIIB_TYPE_1"/>
    <property type="match status" value="1"/>
</dbReference>
<dbReference type="Pfam" id="PF00358">
    <property type="entry name" value="PTS_EIIA_1"/>
    <property type="match status" value="1"/>
</dbReference>
<evidence type="ECO:0000256" key="12">
    <source>
        <dbReference type="SAM" id="Phobius"/>
    </source>
</evidence>
<feature type="transmembrane region" description="Helical" evidence="12">
    <location>
        <begin position="247"/>
        <end position="270"/>
    </location>
</feature>
<evidence type="ECO:0000256" key="2">
    <source>
        <dbReference type="ARBA" id="ARBA00022448"/>
    </source>
</evidence>
<dbReference type="NCBIfam" id="TIGR01995">
    <property type="entry name" value="PTS-II-ABC-beta"/>
    <property type="match status" value="1"/>
</dbReference>
<dbReference type="Pfam" id="PF02378">
    <property type="entry name" value="PTS_EIIC"/>
    <property type="match status" value="1"/>
</dbReference>
<dbReference type="EMBL" id="CP012265">
    <property type="protein sequence ID" value="ALB64938.1"/>
    <property type="molecule type" value="Genomic_DNA"/>
</dbReference>
<keyword evidence="3" id="KW-1003">Cell membrane</keyword>
<gene>
    <name evidence="16" type="ORF">AFK62_20575</name>
    <name evidence="17" type="ORF">BN137_3669</name>
</gene>
<dbReference type="CDD" id="cd00210">
    <property type="entry name" value="PTS_IIA_glc"/>
    <property type="match status" value="1"/>
</dbReference>
<dbReference type="KEGG" id="ccon:AFK62_20575"/>
<feature type="transmembrane region" description="Helical" evidence="12">
    <location>
        <begin position="109"/>
        <end position="133"/>
    </location>
</feature>
<evidence type="ECO:0000313" key="18">
    <source>
        <dbReference type="Proteomes" id="UP000009340"/>
    </source>
</evidence>
<dbReference type="eggNOG" id="COG1263">
    <property type="taxonomic scope" value="Bacteria"/>
</dbReference>
<comment type="subcellular location">
    <subcellularLocation>
        <location evidence="1">Cell membrane</location>
        <topology evidence="1">Multi-pass membrane protein</topology>
    </subcellularLocation>
</comment>
<dbReference type="PROSITE" id="PS51103">
    <property type="entry name" value="PTS_EIIC_TYPE_1"/>
    <property type="match status" value="1"/>
</dbReference>
<dbReference type="Pfam" id="PF00367">
    <property type="entry name" value="PTS_EIIB"/>
    <property type="match status" value="1"/>
</dbReference>
<dbReference type="GO" id="GO:0016301">
    <property type="term" value="F:kinase activity"/>
    <property type="evidence" value="ECO:0007669"/>
    <property type="project" value="UniProtKB-KW"/>
</dbReference>
<evidence type="ECO:0000313" key="19">
    <source>
        <dbReference type="Proteomes" id="UP000067320"/>
    </source>
</evidence>
<dbReference type="Gene3D" id="2.70.70.10">
    <property type="entry name" value="Glucose Permease (Domain IIA)"/>
    <property type="match status" value="1"/>
</dbReference>
<geneLocation type="plasmid" evidence="16 19">
    <name>pCCO1</name>
</geneLocation>
<feature type="domain" description="PTS EIIA type-1" evidence="13">
    <location>
        <begin position="488"/>
        <end position="592"/>
    </location>
</feature>
<reference evidence="16 19" key="3">
    <citation type="journal article" date="2016" name="Genome Announc.">
        <title>Fully Closed Genome Sequences of Five Type Strains of the Genus Cronobacter and One Cronobacter sakazakii Strain.</title>
        <authorList>
            <person name="Moine D."/>
            <person name="Kassam M."/>
            <person name="Baert L."/>
            <person name="Tang Y."/>
            <person name="Barretto C."/>
            <person name="Ngom Bru C."/>
            <person name="Klijn A."/>
            <person name="Descombes P."/>
        </authorList>
    </citation>
    <scope>NUCLEOTIDE SEQUENCE [LARGE SCALE GENOMIC DNA]</scope>
    <source>
        <strain evidence="16 19">LMG 26250</strain>
    </source>
</reference>
<feature type="domain" description="PTS EIIB type-1" evidence="14">
    <location>
        <begin position="4"/>
        <end position="86"/>
    </location>
</feature>
<dbReference type="InterPro" id="IPR013013">
    <property type="entry name" value="PTS_EIIC_1"/>
</dbReference>
<dbReference type="EC" id="2.7.1.69" evidence="17"/>
<accession>K8A381</accession>
<feature type="active site" description="Phosphocysteine intermediate; for EIIB activity" evidence="11">
    <location>
        <position position="26"/>
    </location>
</feature>
<dbReference type="EMBL" id="CAKW01000131">
    <property type="protein sequence ID" value="CCJ74271.1"/>
    <property type="molecule type" value="Genomic_DNA"/>
</dbReference>
<feature type="transmembrane region" description="Helical" evidence="12">
    <location>
        <begin position="327"/>
        <end position="347"/>
    </location>
</feature>
<dbReference type="InterPro" id="IPR011055">
    <property type="entry name" value="Dup_hybrid_motif"/>
</dbReference>
<dbReference type="GO" id="GO:0008982">
    <property type="term" value="F:protein-N(PI)-phosphohistidine-sugar phosphotransferase activity"/>
    <property type="evidence" value="ECO:0007669"/>
    <property type="project" value="InterPro"/>
</dbReference>
<dbReference type="Proteomes" id="UP000067320">
    <property type="component" value="Plasmid pCCO1"/>
</dbReference>
<keyword evidence="2" id="KW-0813">Transport</keyword>
<dbReference type="GO" id="GO:0009401">
    <property type="term" value="P:phosphoenolpyruvate-dependent sugar phosphotransferase system"/>
    <property type="evidence" value="ECO:0007669"/>
    <property type="project" value="UniProtKB-KW"/>
</dbReference>
<sequence>MDYQALAQDILARVGGKENISSVIHCATRLRFRLKDDRKADAPGLKAHPGVIMVVVSGGQFQVVIGNHVHDVWLAVRREAGITDDGAQAEDDGPRGNLLARLIDIVSGIFTPFIGVLAASGILKGLLALAVVCRWIDPASGTYKIWFAASDALFFFFPLVLGYTAGKKFGGNPFITMTIGGALTHPVMISAFEASQQAGALADSFLGVPVIWFNYSSSVIPIILAAWVSCWLEKQGNRLLPCAMKNFFTPLLCLGVTVPLTFLVIGPVATWLSQMLANGYQFIYTFAPWLAGAATGALWQVCVIFGLHWGLVPLMVNNIAVLGHDSLLPMLLPAVMGQVGAALAVFLRSRDARQKMLAGSSVTAGIFGITEPAVYGVNLPLRRPFIFGCAAGAVGGAIVGLSSTQVYSFGFANIFTIAQMIPPDGVNATLWGGLFGTLSALVLACGLTLIAGLPAGAKEANTGSQNVPQNAALAPLSGTVLALDNVPDPTFASGLLGQGAAIIPSDNQVRAPFAGVVASLFETRHAIGLAGDNGMELLIHVGIDTVKLEGQLFTAHVRVGDRVNPGDLLIEFDRQAIIDAGYDLTTPIIISNSDSYGAVTTVAATAVSAGMPLLTVEPA</sequence>
<evidence type="ECO:0000256" key="8">
    <source>
        <dbReference type="ARBA" id="ARBA00022777"/>
    </source>
</evidence>
<dbReference type="GO" id="GO:0005886">
    <property type="term" value="C:plasma membrane"/>
    <property type="evidence" value="ECO:0007669"/>
    <property type="project" value="UniProtKB-SubCell"/>
</dbReference>
<evidence type="ECO:0000313" key="17">
    <source>
        <dbReference type="EMBL" id="CCJ74271.1"/>
    </source>
</evidence>
<keyword evidence="8" id="KW-0418">Kinase</keyword>
<keyword evidence="4" id="KW-0762">Sugar transport</keyword>
<feature type="domain" description="PTS EIIC type-1" evidence="15">
    <location>
        <begin position="104"/>
        <end position="467"/>
    </location>
</feature>
<dbReference type="GO" id="GO:0090589">
    <property type="term" value="F:protein-phosphocysteine-trehalose phosphotransferase system transporter activity"/>
    <property type="evidence" value="ECO:0007669"/>
    <property type="project" value="TreeGrafter"/>
</dbReference>
<keyword evidence="6" id="KW-0598">Phosphotransferase system</keyword>
<dbReference type="PROSITE" id="PS51093">
    <property type="entry name" value="PTS_EIIA_TYPE_1"/>
    <property type="match status" value="1"/>
</dbReference>
<keyword evidence="19" id="KW-1185">Reference proteome</keyword>